<reference evidence="2 3" key="1">
    <citation type="submission" date="2014-06" db="EMBL/GenBank/DDBJ databases">
        <title>Draft genome sequence of Paenibacillus sp. MSt1.</title>
        <authorList>
            <person name="Aw Y.K."/>
            <person name="Ong K.S."/>
            <person name="Gan H.M."/>
            <person name="Lee S.M."/>
        </authorList>
    </citation>
    <scope>NUCLEOTIDE SEQUENCE [LARGE SCALE GENOMIC DNA]</scope>
    <source>
        <strain evidence="2 3">MSt1</strain>
    </source>
</reference>
<dbReference type="eggNOG" id="ENOG5031QMC">
    <property type="taxonomic scope" value="Bacteria"/>
</dbReference>
<dbReference type="InterPro" id="IPR008875">
    <property type="entry name" value="TraX"/>
</dbReference>
<dbReference type="AlphaFoldDB" id="A0A081P217"/>
<dbReference type="Pfam" id="PF05857">
    <property type="entry name" value="TraX"/>
    <property type="match status" value="1"/>
</dbReference>
<feature type="transmembrane region" description="Helical" evidence="1">
    <location>
        <begin position="76"/>
        <end position="94"/>
    </location>
</feature>
<keyword evidence="1" id="KW-0472">Membrane</keyword>
<comment type="caution">
    <text evidence="2">The sequence shown here is derived from an EMBL/GenBank/DDBJ whole genome shotgun (WGS) entry which is preliminary data.</text>
</comment>
<name>A0A081P217_9BACL</name>
<proteinExistence type="predicted"/>
<keyword evidence="1" id="KW-1133">Transmembrane helix</keyword>
<dbReference type="OrthoDB" id="9781069at2"/>
<feature type="transmembrane region" description="Helical" evidence="1">
    <location>
        <begin position="100"/>
        <end position="121"/>
    </location>
</feature>
<evidence type="ECO:0000256" key="1">
    <source>
        <dbReference type="SAM" id="Phobius"/>
    </source>
</evidence>
<organism evidence="2 3">
    <name type="scientific">Paenibacillus tyrfis</name>
    <dbReference type="NCBI Taxonomy" id="1501230"/>
    <lineage>
        <taxon>Bacteria</taxon>
        <taxon>Bacillati</taxon>
        <taxon>Bacillota</taxon>
        <taxon>Bacilli</taxon>
        <taxon>Bacillales</taxon>
        <taxon>Paenibacillaceae</taxon>
        <taxon>Paenibacillus</taxon>
    </lineage>
</organism>
<feature type="transmembrane region" description="Helical" evidence="1">
    <location>
        <begin position="185"/>
        <end position="201"/>
    </location>
</feature>
<dbReference type="Proteomes" id="UP000028123">
    <property type="component" value="Unassembled WGS sequence"/>
</dbReference>
<gene>
    <name evidence="2" type="ORF">ET33_06585</name>
</gene>
<evidence type="ECO:0008006" key="4">
    <source>
        <dbReference type="Google" id="ProtNLM"/>
    </source>
</evidence>
<dbReference type="RefSeq" id="WP_036684403.1">
    <property type="nucleotide sequence ID" value="NZ_JNVM01000014.1"/>
</dbReference>
<evidence type="ECO:0000313" key="2">
    <source>
        <dbReference type="EMBL" id="KEQ24740.1"/>
    </source>
</evidence>
<feature type="transmembrane region" description="Helical" evidence="1">
    <location>
        <begin position="142"/>
        <end position="173"/>
    </location>
</feature>
<keyword evidence="1" id="KW-0812">Transmembrane</keyword>
<keyword evidence="3" id="KW-1185">Reference proteome</keyword>
<evidence type="ECO:0000313" key="3">
    <source>
        <dbReference type="Proteomes" id="UP000028123"/>
    </source>
</evidence>
<accession>A0A081P217</accession>
<dbReference type="EMBL" id="JNVM01000014">
    <property type="protein sequence ID" value="KEQ24740.1"/>
    <property type="molecule type" value="Genomic_DNA"/>
</dbReference>
<sequence>MIQIIAYFTMSLDHIGRLFFPNIVLFSLLGRLAFPLFAYGIAIGYTKTSNFRLYCFRLFILGVVSQIPYFMLFENYSLNICFTLLAGLLILRILDIDWQYYYKILAIFLICTVVVLFGFEYGLYGVSTIITFAKIKNLKRNVLVQAILILASVVIYNYSSIQFAALFSMIIILVYNNNIPFLNRYVQYCFYPAHILVLLFLKKIL</sequence>
<feature type="transmembrane region" description="Helical" evidence="1">
    <location>
        <begin position="20"/>
        <end position="45"/>
    </location>
</feature>
<feature type="transmembrane region" description="Helical" evidence="1">
    <location>
        <begin position="51"/>
        <end position="69"/>
    </location>
</feature>
<protein>
    <recommendedName>
        <fullName evidence="4">Conjugal transfer protein TraX</fullName>
    </recommendedName>
</protein>